<name>A0ABD3CSA2_9LAMI</name>
<keyword evidence="4" id="KW-1185">Reference proteome</keyword>
<feature type="compositionally biased region" description="Low complexity" evidence="1">
    <location>
        <begin position="94"/>
        <end position="105"/>
    </location>
</feature>
<protein>
    <recommendedName>
        <fullName evidence="2">G-patch domain-containing protein</fullName>
    </recommendedName>
</protein>
<feature type="compositionally biased region" description="Gly residues" evidence="1">
    <location>
        <begin position="8"/>
        <end position="22"/>
    </location>
</feature>
<feature type="domain" description="G-patch" evidence="2">
    <location>
        <begin position="316"/>
        <end position="362"/>
    </location>
</feature>
<feature type="domain" description="G-patch" evidence="2">
    <location>
        <begin position="233"/>
        <end position="279"/>
    </location>
</feature>
<dbReference type="PANTHER" id="PTHR47423:SF2">
    <property type="entry name" value="PROTEIN SQS1"/>
    <property type="match status" value="1"/>
</dbReference>
<evidence type="ECO:0000313" key="3">
    <source>
        <dbReference type="EMBL" id="KAL3632863.1"/>
    </source>
</evidence>
<feature type="region of interest" description="Disordered" evidence="1">
    <location>
        <begin position="1"/>
        <end position="27"/>
    </location>
</feature>
<dbReference type="InterPro" id="IPR000467">
    <property type="entry name" value="G_patch_dom"/>
</dbReference>
<dbReference type="AlphaFoldDB" id="A0ABD3CSA2"/>
<sequence>MNPARGGNVSGGGRGGRGGGSHYGSRGIRLSPLVYREVSRSSPTVAELGDVLPTSVSSEEDVRKFSVLSLVDAHAINTGKFSGSGAQSLRKISSKNSASYSSRGGNVSGGGRGGRDGGRHYSSRGRSSPLVYREVSCSSSTVAQLVDAHAINNAGKISASGAQSLRKKSSKNSANYKSRNEANNNNKAGKVGSYAAKPSSFVSSGVLNTQVVEHRAIESGEVNAKCGAFEMHTTGFGSKMLAMMGYVEGGGLGKDGRGMAKPIELSQRPKSLGLGAEVPETSDRNVKPQPHPKSVGHKAKSTKNESQKLGLFEKHTLGFGSKMMAKMGFLEGTGLGKDSQGIVNPIAAVRLPKLKGLGWVPRGELFAFVSLV</sequence>
<comment type="caution">
    <text evidence="3">The sequence shown here is derived from an EMBL/GenBank/DDBJ whole genome shotgun (WGS) entry which is preliminary data.</text>
</comment>
<dbReference type="SMART" id="SM00443">
    <property type="entry name" value="G_patch"/>
    <property type="match status" value="2"/>
</dbReference>
<organism evidence="3 4">
    <name type="scientific">Castilleja foliolosa</name>
    <dbReference type="NCBI Taxonomy" id="1961234"/>
    <lineage>
        <taxon>Eukaryota</taxon>
        <taxon>Viridiplantae</taxon>
        <taxon>Streptophyta</taxon>
        <taxon>Embryophyta</taxon>
        <taxon>Tracheophyta</taxon>
        <taxon>Spermatophyta</taxon>
        <taxon>Magnoliopsida</taxon>
        <taxon>eudicotyledons</taxon>
        <taxon>Gunneridae</taxon>
        <taxon>Pentapetalae</taxon>
        <taxon>asterids</taxon>
        <taxon>lamiids</taxon>
        <taxon>Lamiales</taxon>
        <taxon>Orobanchaceae</taxon>
        <taxon>Pedicularideae</taxon>
        <taxon>Castillejinae</taxon>
        <taxon>Castilleja</taxon>
    </lineage>
</organism>
<accession>A0ABD3CSA2</accession>
<dbReference type="Pfam" id="PF01585">
    <property type="entry name" value="G-patch"/>
    <property type="match status" value="2"/>
</dbReference>
<evidence type="ECO:0000259" key="2">
    <source>
        <dbReference type="PROSITE" id="PS50174"/>
    </source>
</evidence>
<feature type="region of interest" description="Disordered" evidence="1">
    <location>
        <begin position="268"/>
        <end position="307"/>
    </location>
</feature>
<gene>
    <name evidence="3" type="ORF">CASFOL_025847</name>
</gene>
<evidence type="ECO:0000313" key="4">
    <source>
        <dbReference type="Proteomes" id="UP001632038"/>
    </source>
</evidence>
<feature type="region of interest" description="Disordered" evidence="1">
    <location>
        <begin position="160"/>
        <end position="191"/>
    </location>
</feature>
<dbReference type="Proteomes" id="UP001632038">
    <property type="component" value="Unassembled WGS sequence"/>
</dbReference>
<dbReference type="EMBL" id="JAVIJP010000032">
    <property type="protein sequence ID" value="KAL3632863.1"/>
    <property type="molecule type" value="Genomic_DNA"/>
</dbReference>
<feature type="region of interest" description="Disordered" evidence="1">
    <location>
        <begin position="94"/>
        <end position="127"/>
    </location>
</feature>
<dbReference type="PANTHER" id="PTHR47423">
    <property type="entry name" value="G-PATCH DOMAIN CONTAINING PROTEIN"/>
    <property type="match status" value="1"/>
</dbReference>
<proteinExistence type="predicted"/>
<reference evidence="4" key="1">
    <citation type="journal article" date="2024" name="IScience">
        <title>Strigolactones Initiate the Formation of Haustorium-like Structures in Castilleja.</title>
        <authorList>
            <person name="Buerger M."/>
            <person name="Peterson D."/>
            <person name="Chory J."/>
        </authorList>
    </citation>
    <scope>NUCLEOTIDE SEQUENCE [LARGE SCALE GENOMIC DNA]</scope>
</reference>
<evidence type="ECO:0000256" key="1">
    <source>
        <dbReference type="SAM" id="MobiDB-lite"/>
    </source>
</evidence>
<dbReference type="PROSITE" id="PS50174">
    <property type="entry name" value="G_PATCH"/>
    <property type="match status" value="2"/>
</dbReference>